<evidence type="ECO:0000313" key="2">
    <source>
        <dbReference type="EMBL" id="KAF3570243.1"/>
    </source>
</evidence>
<dbReference type="Proteomes" id="UP000712600">
    <property type="component" value="Unassembled WGS sequence"/>
</dbReference>
<comment type="caution">
    <text evidence="2">The sequence shown here is derived from an EMBL/GenBank/DDBJ whole genome shotgun (WGS) entry which is preliminary data.</text>
</comment>
<reference evidence="2" key="1">
    <citation type="submission" date="2019-12" db="EMBL/GenBank/DDBJ databases">
        <title>Genome sequencing and annotation of Brassica cretica.</title>
        <authorList>
            <person name="Studholme D.J."/>
            <person name="Sarris P."/>
        </authorList>
    </citation>
    <scope>NUCLEOTIDE SEQUENCE</scope>
    <source>
        <strain evidence="2">PFS-109/04</strain>
        <tissue evidence="2">Leaf</tissue>
    </source>
</reference>
<protein>
    <submittedName>
        <fullName evidence="2">Uncharacterized protein</fullName>
    </submittedName>
</protein>
<evidence type="ECO:0000313" key="3">
    <source>
        <dbReference type="Proteomes" id="UP000712600"/>
    </source>
</evidence>
<feature type="compositionally biased region" description="Basic and acidic residues" evidence="1">
    <location>
        <begin position="73"/>
        <end position="94"/>
    </location>
</feature>
<evidence type="ECO:0000256" key="1">
    <source>
        <dbReference type="SAM" id="MobiDB-lite"/>
    </source>
</evidence>
<accession>A0A8S9RBQ3</accession>
<proteinExistence type="predicted"/>
<dbReference type="AlphaFoldDB" id="A0A8S9RBQ3"/>
<dbReference type="EMBL" id="QGKX02000095">
    <property type="protein sequence ID" value="KAF3570243.1"/>
    <property type="molecule type" value="Genomic_DNA"/>
</dbReference>
<name>A0A8S9RBQ3_BRACR</name>
<feature type="region of interest" description="Disordered" evidence="1">
    <location>
        <begin position="59"/>
        <end position="103"/>
    </location>
</feature>
<gene>
    <name evidence="2" type="ORF">F2Q69_00060301</name>
</gene>
<sequence>MLMKLRCRWEANRQKGRSGILVLVLEKTRVLGVKLEKERGDRVWAGRIAREEGDEIDAEDGIAHYGSDTSSFGEHERREKAEKTKKEREEEKKTLINLPIMVS</sequence>
<organism evidence="2 3">
    <name type="scientific">Brassica cretica</name>
    <name type="common">Mustard</name>
    <dbReference type="NCBI Taxonomy" id="69181"/>
    <lineage>
        <taxon>Eukaryota</taxon>
        <taxon>Viridiplantae</taxon>
        <taxon>Streptophyta</taxon>
        <taxon>Embryophyta</taxon>
        <taxon>Tracheophyta</taxon>
        <taxon>Spermatophyta</taxon>
        <taxon>Magnoliopsida</taxon>
        <taxon>eudicotyledons</taxon>
        <taxon>Gunneridae</taxon>
        <taxon>Pentapetalae</taxon>
        <taxon>rosids</taxon>
        <taxon>malvids</taxon>
        <taxon>Brassicales</taxon>
        <taxon>Brassicaceae</taxon>
        <taxon>Brassiceae</taxon>
        <taxon>Brassica</taxon>
    </lineage>
</organism>